<reference evidence="1 2" key="1">
    <citation type="submission" date="2015-11" db="EMBL/GenBank/DDBJ databases">
        <title>Genomic analysis of 38 Legionella species identifies large and diverse effector repertoires.</title>
        <authorList>
            <person name="Burstein D."/>
            <person name="Amaro F."/>
            <person name="Zusman T."/>
            <person name="Lifshitz Z."/>
            <person name="Cohen O."/>
            <person name="Gilbert J.A."/>
            <person name="Pupko T."/>
            <person name="Shuman H.A."/>
            <person name="Segal G."/>
        </authorList>
    </citation>
    <scope>NUCLEOTIDE SEQUENCE [LARGE SCALE GENOMIC DNA]</scope>
    <source>
        <strain evidence="1 2">ATCC 49508</strain>
    </source>
</reference>
<dbReference type="RefSeq" id="WP_058494205.1">
    <property type="nucleotide sequence ID" value="NZ_CBCRUR010000020.1"/>
</dbReference>
<comment type="caution">
    <text evidence="1">The sequence shown here is derived from an EMBL/GenBank/DDBJ whole genome shotgun (WGS) entry which is preliminary data.</text>
</comment>
<evidence type="ECO:0000313" key="1">
    <source>
        <dbReference type="EMBL" id="KTD75883.1"/>
    </source>
</evidence>
<dbReference type="EMBL" id="LNZC01000031">
    <property type="protein sequence ID" value="KTD75883.1"/>
    <property type="molecule type" value="Genomic_DNA"/>
</dbReference>
<name>A0A0W1A3F7_9GAMM</name>
<proteinExistence type="predicted"/>
<gene>
    <name evidence="1" type="ORF">Lwor_2449</name>
</gene>
<dbReference type="PATRIC" id="fig|45076.6.peg.2695"/>
<keyword evidence="2" id="KW-1185">Reference proteome</keyword>
<evidence type="ECO:0000313" key="2">
    <source>
        <dbReference type="Proteomes" id="UP000054662"/>
    </source>
</evidence>
<dbReference type="AlphaFoldDB" id="A0A0W1A3F7"/>
<sequence length="389" mass="45255">MNKISLISIDHINQLIPAYAALKHARIHNKLEEKTLVILTKPHIPFSSLKIKHIKTLMSNEKAAVVINGFSLFKYPKLMTYFPARLRSWFLYQKLKHYSVEELFFAHDISSDFWNQTLMHAFPAARRICYGDALGLVYTPNYFTQLMYRIKSRNKIIVHNLLARIKRKFLYPGNKHQLMPQDAILAIPCDPGRDFLSKCTLSIINQKDLKLCVQELATTLPEFKNHMQEHINSSPTPCYLLMFSNFTESKLTTLENEIALYQEILKTHAQPDSTIIIKPHPAHNPEVFQQIIGALSEHYCIQIINKDFYHLPIELAECLVQGCEVLSVSYSSISLPYLYEKKVTHVLTQELINQYFSIEKMSWFIESNNLYLLMIDALKNWTQDHELPI</sequence>
<accession>A0A0W1A3F7</accession>
<dbReference type="Proteomes" id="UP000054662">
    <property type="component" value="Unassembled WGS sequence"/>
</dbReference>
<organism evidence="1 2">
    <name type="scientific">Legionella worsleiensis</name>
    <dbReference type="NCBI Taxonomy" id="45076"/>
    <lineage>
        <taxon>Bacteria</taxon>
        <taxon>Pseudomonadati</taxon>
        <taxon>Pseudomonadota</taxon>
        <taxon>Gammaproteobacteria</taxon>
        <taxon>Legionellales</taxon>
        <taxon>Legionellaceae</taxon>
        <taxon>Legionella</taxon>
    </lineage>
</organism>
<dbReference type="STRING" id="45076.Lwor_2449"/>
<protein>
    <submittedName>
        <fullName evidence="1">Uncharacterized protein</fullName>
    </submittedName>
</protein>
<dbReference type="InterPro" id="IPR010866">
    <property type="entry name" value="A-2_8-polyST"/>
</dbReference>
<dbReference type="OrthoDB" id="5634270at2"/>
<dbReference type="Pfam" id="PF07388">
    <property type="entry name" value="A-2_8-polyST"/>
    <property type="match status" value="1"/>
</dbReference>